<dbReference type="OrthoDB" id="5704083at2"/>
<evidence type="ECO:0000256" key="1">
    <source>
        <dbReference type="ARBA" id="ARBA00023118"/>
    </source>
</evidence>
<comment type="caution">
    <text evidence="2">The sequence shown here is derived from an EMBL/GenBank/DDBJ whole genome shotgun (WGS) entry which is preliminary data.</text>
</comment>
<dbReference type="RefSeq" id="WP_141354904.1">
    <property type="nucleotide sequence ID" value="NZ_BJNV01000102.1"/>
</dbReference>
<dbReference type="AlphaFoldDB" id="A0A4Y4CZR9"/>
<dbReference type="EMBL" id="BJNV01000102">
    <property type="protein sequence ID" value="GEC97602.1"/>
    <property type="molecule type" value="Genomic_DNA"/>
</dbReference>
<organism evidence="2 3">
    <name type="scientific">Zoogloea ramigera</name>
    <dbReference type="NCBI Taxonomy" id="350"/>
    <lineage>
        <taxon>Bacteria</taxon>
        <taxon>Pseudomonadati</taxon>
        <taxon>Pseudomonadota</taxon>
        <taxon>Betaproteobacteria</taxon>
        <taxon>Rhodocyclales</taxon>
        <taxon>Zoogloeaceae</taxon>
        <taxon>Zoogloea</taxon>
    </lineage>
</organism>
<evidence type="ECO:0000313" key="3">
    <source>
        <dbReference type="Proteomes" id="UP000318422"/>
    </source>
</evidence>
<dbReference type="InterPro" id="IPR010147">
    <property type="entry name" value="CRISPR-assoc_prot_CasD"/>
</dbReference>
<dbReference type="Proteomes" id="UP000318422">
    <property type="component" value="Unassembled WGS sequence"/>
</dbReference>
<protein>
    <submittedName>
        <fullName evidence="2">Type I-E CRISPR-associated protein Cas5/CasD</fullName>
    </submittedName>
</protein>
<keyword evidence="1" id="KW-0051">Antiviral defense</keyword>
<dbReference type="NCBIfam" id="TIGR02593">
    <property type="entry name" value="CRISPR_cas5"/>
    <property type="match status" value="1"/>
</dbReference>
<dbReference type="GO" id="GO:0043571">
    <property type="term" value="P:maintenance of CRISPR repeat elements"/>
    <property type="evidence" value="ECO:0007669"/>
    <property type="project" value="InterPro"/>
</dbReference>
<dbReference type="InterPro" id="IPR013422">
    <property type="entry name" value="CRISPR-assoc_prot_Cas5_N"/>
</dbReference>
<dbReference type="GO" id="GO:0051607">
    <property type="term" value="P:defense response to virus"/>
    <property type="evidence" value="ECO:0007669"/>
    <property type="project" value="UniProtKB-KW"/>
</dbReference>
<name>A0A4Y4CZR9_ZOORA</name>
<proteinExistence type="predicted"/>
<dbReference type="CDD" id="cd09645">
    <property type="entry name" value="Cas5_I-E"/>
    <property type="match status" value="1"/>
</dbReference>
<dbReference type="GO" id="GO:0003723">
    <property type="term" value="F:RNA binding"/>
    <property type="evidence" value="ECO:0007669"/>
    <property type="project" value="InterPro"/>
</dbReference>
<accession>A0A4Y4CZR9</accession>
<reference evidence="2 3" key="1">
    <citation type="submission" date="2019-06" db="EMBL/GenBank/DDBJ databases">
        <title>Whole genome shotgun sequence of Zoogloea ramigera NBRC 15342.</title>
        <authorList>
            <person name="Hosoyama A."/>
            <person name="Uohara A."/>
            <person name="Ohji S."/>
            <person name="Ichikawa N."/>
        </authorList>
    </citation>
    <scope>NUCLEOTIDE SEQUENCE [LARGE SCALE GENOMIC DNA]</scope>
    <source>
        <strain evidence="2 3">NBRC 15342</strain>
    </source>
</reference>
<gene>
    <name evidence="2" type="ORF">ZRA01_36750</name>
</gene>
<dbReference type="Gene3D" id="3.30.70.2660">
    <property type="match status" value="1"/>
</dbReference>
<dbReference type="InterPro" id="IPR021124">
    <property type="entry name" value="CRISPR-assoc_prot_Cas5"/>
</dbReference>
<dbReference type="NCBIfam" id="TIGR01868">
    <property type="entry name" value="casD_Cas5e"/>
    <property type="match status" value="1"/>
</dbReference>
<evidence type="ECO:0000313" key="2">
    <source>
        <dbReference type="EMBL" id="GEC97602.1"/>
    </source>
</evidence>
<keyword evidence="3" id="KW-1185">Reference proteome</keyword>
<dbReference type="Pfam" id="PF09704">
    <property type="entry name" value="Cas_Cas5d"/>
    <property type="match status" value="1"/>
</dbReference>
<sequence length="252" mass="27991">MDFLVFQLQGPMAAWGDTAVGEFRPSLDAPGLSSLVGLLGAALGLRREDEAAHAALRDGYGYAVGVQAAGRLLRDYHTAQVPGQTSLKKRPHASRRDELALPRDELNTILSTRDYRQDAACLVALQPRGEAPYSLEELAEALRYPRFALYLGRKACPPAAPLFPQVISADNAESAFEDYLLQLTARLDVLDKVHSRHGLPSPQALERLIWGDGIRVDLVPDLTTSRKDRPIRRRGWQFGDRTEYQAFFRPEA</sequence>